<dbReference type="SUPFAM" id="SSF52980">
    <property type="entry name" value="Restriction endonuclease-like"/>
    <property type="match status" value="1"/>
</dbReference>
<dbReference type="CDD" id="cd22324">
    <property type="entry name" value="Endonuclease_I"/>
    <property type="match status" value="1"/>
</dbReference>
<feature type="region of interest" description="Disordered" evidence="1">
    <location>
        <begin position="1"/>
        <end position="39"/>
    </location>
</feature>
<dbReference type="Pfam" id="PF05367">
    <property type="entry name" value="Phage_endo_I"/>
    <property type="match status" value="1"/>
</dbReference>
<dbReference type="KEGG" id="plue:EWM63_31010"/>
<dbReference type="Proteomes" id="UP000290637">
    <property type="component" value="Chromosome"/>
</dbReference>
<name>A0A4P6L5A0_9BURK</name>
<dbReference type="InterPro" id="IPR011335">
    <property type="entry name" value="Restrct_endonuc-II-like"/>
</dbReference>
<evidence type="ECO:0000313" key="3">
    <source>
        <dbReference type="Proteomes" id="UP000290637"/>
    </source>
</evidence>
<protein>
    <submittedName>
        <fullName evidence="2">Endodeoxyribonuclease</fullName>
    </submittedName>
</protein>
<dbReference type="EMBL" id="CP035913">
    <property type="protein sequence ID" value="QBE66856.1"/>
    <property type="molecule type" value="Genomic_DNA"/>
</dbReference>
<gene>
    <name evidence="2" type="ORF">EWM63_31010</name>
</gene>
<dbReference type="GO" id="GO:0015074">
    <property type="term" value="P:DNA integration"/>
    <property type="evidence" value="ECO:0007669"/>
    <property type="project" value="InterPro"/>
</dbReference>
<dbReference type="InterPro" id="IPR008029">
    <property type="entry name" value="Phage_T7_Gp3_endoDNaseI"/>
</dbReference>
<proteinExistence type="predicted"/>
<evidence type="ECO:0000313" key="2">
    <source>
        <dbReference type="EMBL" id="QBE66856.1"/>
    </source>
</evidence>
<feature type="compositionally biased region" description="Basic residues" evidence="1">
    <location>
        <begin position="8"/>
        <end position="28"/>
    </location>
</feature>
<accession>A0A4P6L5A0</accession>
<organism evidence="2 3">
    <name type="scientific">Pseudoduganella lutea</name>
    <dbReference type="NCBI Taxonomy" id="321985"/>
    <lineage>
        <taxon>Bacteria</taxon>
        <taxon>Pseudomonadati</taxon>
        <taxon>Pseudomonadota</taxon>
        <taxon>Betaproteobacteria</taxon>
        <taxon>Burkholderiales</taxon>
        <taxon>Oxalobacteraceae</taxon>
        <taxon>Telluria group</taxon>
        <taxon>Pseudoduganella</taxon>
    </lineage>
</organism>
<keyword evidence="3" id="KW-1185">Reference proteome</keyword>
<dbReference type="Gene3D" id="3.40.91.30">
    <property type="match status" value="1"/>
</dbReference>
<sequence>MPVPTASVKKRASRRTTRQPKTIPRSRTRVPALKNSKAPLSSRQVALKYGFRSGLEEKIAGNLTLKGVGYTYEEQKIQYITPAKPHTYTPDFVLENGIIVESKGRFETADRQKHLLVKSQHPHLDIRFVFSNSKAKINKRSTTTYADWCAKNGFIFADKDIPDAWLHEPKKSQ</sequence>
<dbReference type="GO" id="GO:0016032">
    <property type="term" value="P:viral process"/>
    <property type="evidence" value="ECO:0007669"/>
    <property type="project" value="InterPro"/>
</dbReference>
<evidence type="ECO:0000256" key="1">
    <source>
        <dbReference type="SAM" id="MobiDB-lite"/>
    </source>
</evidence>
<dbReference type="AlphaFoldDB" id="A0A4P6L5A0"/>
<dbReference type="GO" id="GO:0008833">
    <property type="term" value="F:deoxyribonuclease IV (phage-T4-induced) activity"/>
    <property type="evidence" value="ECO:0007669"/>
    <property type="project" value="InterPro"/>
</dbReference>
<reference evidence="2 3" key="1">
    <citation type="submission" date="2019-02" db="EMBL/GenBank/DDBJ databases">
        <title>Draft Genome Sequences of Six Type Strains of the Genus Massilia.</title>
        <authorList>
            <person name="Miess H."/>
            <person name="Frediansyhah A."/>
            <person name="Gross H."/>
        </authorList>
    </citation>
    <scope>NUCLEOTIDE SEQUENCE [LARGE SCALE GENOMIC DNA]</scope>
    <source>
        <strain evidence="2 3">DSM 17473</strain>
    </source>
</reference>
<dbReference type="OrthoDB" id="1634609at2"/>